<accession>A0A1H9EUQ2</accession>
<name>A0A1H9EUQ2_9PSEU</name>
<dbReference type="Proteomes" id="UP000199028">
    <property type="component" value="Unassembled WGS sequence"/>
</dbReference>
<sequence>MTHRVTEVTLGTVPEPNSLLRAVREATASRQVTGARMSRRELAEAACAWLWETTRQRFPLDAHYIAKIERGAVGVPSDHYRAALRAVLGVATDADLGFATTPKTSSVPAVIVSTPASVSTVKEVLMSAADESAEFLAWAESTNVGELTIEQMHSEVRRIARSYLKMPTLPLFARTKALRDRAFTLLAGHQAPQMSRELYAAAGWSLTVLAWMSVDLGRPDAAEDHARTAWLCAERADYNPLRAWVRATQHTASFWQDDYLTAADYAADGLKYSATGSAELYLSSALALDLARAGDAAPAAEALQRAQDAANQLTRADDELAGPFTCSLDRAGSLWADTRLSLGEADEALAYADRAVAAFEATPVHLRNLGSERMTRLVQTKAHLVRGDMGGAEHTLGPVLETAPQHRVRPLLHRVAEVDMIAAQTGNPTDPITRRVRSSIAEFQRDSVIKELSA</sequence>
<dbReference type="EMBL" id="FOFT01000002">
    <property type="protein sequence ID" value="SEQ29369.1"/>
    <property type="molecule type" value="Genomic_DNA"/>
</dbReference>
<organism evidence="1 2">
    <name type="scientific">Lentzea flaviverrucosa</name>
    <dbReference type="NCBI Taxonomy" id="200379"/>
    <lineage>
        <taxon>Bacteria</taxon>
        <taxon>Bacillati</taxon>
        <taxon>Actinomycetota</taxon>
        <taxon>Actinomycetes</taxon>
        <taxon>Pseudonocardiales</taxon>
        <taxon>Pseudonocardiaceae</taxon>
        <taxon>Lentzea</taxon>
    </lineage>
</organism>
<protein>
    <submittedName>
        <fullName evidence="1">Uncharacterized protein</fullName>
    </submittedName>
</protein>
<dbReference type="AlphaFoldDB" id="A0A1H9EUQ2"/>
<gene>
    <name evidence="1" type="ORF">SAMN05216195_10275</name>
</gene>
<reference evidence="2" key="1">
    <citation type="submission" date="2016-10" db="EMBL/GenBank/DDBJ databases">
        <authorList>
            <person name="Varghese N."/>
            <person name="Submissions S."/>
        </authorList>
    </citation>
    <scope>NUCLEOTIDE SEQUENCE [LARGE SCALE GENOMIC DNA]</scope>
    <source>
        <strain evidence="2">CGMCC 4.578</strain>
    </source>
</reference>
<proteinExistence type="predicted"/>
<evidence type="ECO:0000313" key="2">
    <source>
        <dbReference type="Proteomes" id="UP000199028"/>
    </source>
</evidence>
<keyword evidence="2" id="KW-1185">Reference proteome</keyword>
<evidence type="ECO:0000313" key="1">
    <source>
        <dbReference type="EMBL" id="SEQ29369.1"/>
    </source>
</evidence>